<evidence type="ECO:0000313" key="2">
    <source>
        <dbReference type="EMBL" id="WOH16271.1"/>
    </source>
</evidence>
<dbReference type="EMBL" id="CP093351">
    <property type="protein sequence ID" value="WOH16271.1"/>
    <property type="molecule type" value="Genomic_DNA"/>
</dbReference>
<gene>
    <name evidence="1" type="ORF">DCAR_030839</name>
    <name evidence="2" type="ORF">DCAR_0935821</name>
</gene>
<dbReference type="KEGG" id="dcr:108202310"/>
<dbReference type="Proteomes" id="UP000077755">
    <property type="component" value="Chromosome 9"/>
</dbReference>
<keyword evidence="3" id="KW-1185">Reference proteome</keyword>
<accession>A0A175YJ44</accession>
<dbReference type="Gramene" id="KZM83270">
    <property type="protein sequence ID" value="KZM83270"/>
    <property type="gene ID" value="DCAR_030839"/>
</dbReference>
<sequence>MDQDGPWSCNLEIYPDFREEKVSEEYTLCTESGAGSKLPLYLSQLALEDYDKRRNDIIRGDTMKQNEKYDILSVNVLKTMKSVEAEGTTYLINFEASLQDYKNKNPRTFQTKILMSPVNLPSMKVDVRFVRTKPR</sequence>
<evidence type="ECO:0000313" key="3">
    <source>
        <dbReference type="Proteomes" id="UP000077755"/>
    </source>
</evidence>
<organism evidence="1">
    <name type="scientific">Daucus carota subsp. sativus</name>
    <name type="common">Carrot</name>
    <dbReference type="NCBI Taxonomy" id="79200"/>
    <lineage>
        <taxon>Eukaryota</taxon>
        <taxon>Viridiplantae</taxon>
        <taxon>Streptophyta</taxon>
        <taxon>Embryophyta</taxon>
        <taxon>Tracheophyta</taxon>
        <taxon>Spermatophyta</taxon>
        <taxon>Magnoliopsida</taxon>
        <taxon>eudicotyledons</taxon>
        <taxon>Gunneridae</taxon>
        <taxon>Pentapetalae</taxon>
        <taxon>asterids</taxon>
        <taxon>campanulids</taxon>
        <taxon>Apiales</taxon>
        <taxon>Apiaceae</taxon>
        <taxon>Apioideae</taxon>
        <taxon>Scandiceae</taxon>
        <taxon>Daucinae</taxon>
        <taxon>Daucus</taxon>
        <taxon>Daucus sect. Daucus</taxon>
    </lineage>
</organism>
<proteinExistence type="predicted"/>
<name>A0A175YJ44_DAUCS</name>
<protein>
    <recommendedName>
        <fullName evidence="4">Cystatin domain-containing protein</fullName>
    </recommendedName>
</protein>
<reference evidence="1" key="1">
    <citation type="journal article" date="2016" name="Nat. Genet.">
        <title>A high-quality carrot genome assembly provides new insights into carotenoid accumulation and asterid genome evolution.</title>
        <authorList>
            <person name="Iorizzo M."/>
            <person name="Ellison S."/>
            <person name="Senalik D."/>
            <person name="Zeng P."/>
            <person name="Satapoomin P."/>
            <person name="Huang J."/>
            <person name="Bowman M."/>
            <person name="Iovene M."/>
            <person name="Sanseverino W."/>
            <person name="Cavagnaro P."/>
            <person name="Yildiz M."/>
            <person name="Macko-Podgorni A."/>
            <person name="Moranska E."/>
            <person name="Grzebelus E."/>
            <person name="Grzebelus D."/>
            <person name="Ashrafi H."/>
            <person name="Zheng Z."/>
            <person name="Cheng S."/>
            <person name="Spooner D."/>
            <person name="Van Deynze A."/>
            <person name="Simon P."/>
        </authorList>
    </citation>
    <scope>NUCLEOTIDE SEQUENCE [LARGE SCALE GENOMIC DNA]</scope>
    <source>
        <tissue evidence="1">Leaf</tissue>
    </source>
</reference>
<reference evidence="2" key="2">
    <citation type="submission" date="2022-03" db="EMBL/GenBank/DDBJ databases">
        <title>Draft title - Genomic analysis of global carrot germplasm unveils the trajectory of domestication and the origin of high carotenoid orange carrot.</title>
        <authorList>
            <person name="Iorizzo M."/>
            <person name="Ellison S."/>
            <person name="Senalik D."/>
            <person name="Macko-Podgorni A."/>
            <person name="Grzebelus D."/>
            <person name="Bostan H."/>
            <person name="Rolling W."/>
            <person name="Curaba J."/>
            <person name="Simon P."/>
        </authorList>
    </citation>
    <scope>NUCLEOTIDE SEQUENCE</scope>
    <source>
        <tissue evidence="2">Leaf</tissue>
    </source>
</reference>
<dbReference type="EMBL" id="LNRQ01000009">
    <property type="protein sequence ID" value="KZM83270.1"/>
    <property type="molecule type" value="Genomic_DNA"/>
</dbReference>
<dbReference type="AlphaFoldDB" id="A0A175YJ44"/>
<evidence type="ECO:0008006" key="4">
    <source>
        <dbReference type="Google" id="ProtNLM"/>
    </source>
</evidence>
<evidence type="ECO:0000313" key="1">
    <source>
        <dbReference type="EMBL" id="KZM83270.1"/>
    </source>
</evidence>